<protein>
    <submittedName>
        <fullName evidence="2">Uncharacterized protein</fullName>
    </submittedName>
</protein>
<reference evidence="2 3" key="1">
    <citation type="submission" date="2023-04" db="EMBL/GenBank/DDBJ databases">
        <title>Genome of Basidiobolus ranarum AG-B5.</title>
        <authorList>
            <person name="Stajich J.E."/>
            <person name="Carter-House D."/>
            <person name="Gryganskyi A."/>
        </authorList>
    </citation>
    <scope>NUCLEOTIDE SEQUENCE [LARGE SCALE GENOMIC DNA]</scope>
    <source>
        <strain evidence="2 3">AG-B5</strain>
    </source>
</reference>
<feature type="region of interest" description="Disordered" evidence="1">
    <location>
        <begin position="1"/>
        <end position="46"/>
    </location>
</feature>
<evidence type="ECO:0000313" key="3">
    <source>
        <dbReference type="Proteomes" id="UP001479436"/>
    </source>
</evidence>
<evidence type="ECO:0000313" key="2">
    <source>
        <dbReference type="EMBL" id="KAK9760669.1"/>
    </source>
</evidence>
<dbReference type="Proteomes" id="UP001479436">
    <property type="component" value="Unassembled WGS sequence"/>
</dbReference>
<evidence type="ECO:0000256" key="1">
    <source>
        <dbReference type="SAM" id="MobiDB-lite"/>
    </source>
</evidence>
<feature type="compositionally biased region" description="Acidic residues" evidence="1">
    <location>
        <begin position="1"/>
        <end position="10"/>
    </location>
</feature>
<sequence>MDELFDDYDLGEFNLEEPTRVPELVSNGDSTSDSDTDAASMASSSASSIIRDDFVLFAKSLRRRQYADGFSSDYSLTSHSSIIAYD</sequence>
<keyword evidence="3" id="KW-1185">Reference proteome</keyword>
<proteinExistence type="predicted"/>
<comment type="caution">
    <text evidence="2">The sequence shown here is derived from an EMBL/GenBank/DDBJ whole genome shotgun (WGS) entry which is preliminary data.</text>
</comment>
<gene>
    <name evidence="2" type="ORF">K7432_015082</name>
</gene>
<accession>A0ABR2WGN6</accession>
<feature type="compositionally biased region" description="Low complexity" evidence="1">
    <location>
        <begin position="29"/>
        <end position="46"/>
    </location>
</feature>
<dbReference type="EMBL" id="JASJQH010001918">
    <property type="protein sequence ID" value="KAK9760669.1"/>
    <property type="molecule type" value="Genomic_DNA"/>
</dbReference>
<name>A0ABR2WGN6_9FUNG</name>
<organism evidence="2 3">
    <name type="scientific">Basidiobolus ranarum</name>
    <dbReference type="NCBI Taxonomy" id="34480"/>
    <lineage>
        <taxon>Eukaryota</taxon>
        <taxon>Fungi</taxon>
        <taxon>Fungi incertae sedis</taxon>
        <taxon>Zoopagomycota</taxon>
        <taxon>Entomophthoromycotina</taxon>
        <taxon>Basidiobolomycetes</taxon>
        <taxon>Basidiobolales</taxon>
        <taxon>Basidiobolaceae</taxon>
        <taxon>Basidiobolus</taxon>
    </lineage>
</organism>